<dbReference type="RefSeq" id="WP_011995208.1">
    <property type="nucleotide sequence ID" value="NC_009719.1"/>
</dbReference>
<dbReference type="InterPro" id="IPR010237">
    <property type="entry name" value="Pyr-5-nucltdase"/>
</dbReference>
<dbReference type="KEGG" id="pla:Plav_0294"/>
<dbReference type="EMBL" id="CP000774">
    <property type="protein sequence ID" value="ABS61917.1"/>
    <property type="molecule type" value="Genomic_DNA"/>
</dbReference>
<dbReference type="PANTHER" id="PTHR12725:SF117">
    <property type="entry name" value="HALOACID DEHALOGENASE-LIKE HYDROLASE"/>
    <property type="match status" value="1"/>
</dbReference>
<name>A7HPT4_PARL1</name>
<dbReference type="NCBIfam" id="TIGR01509">
    <property type="entry name" value="HAD-SF-IA-v3"/>
    <property type="match status" value="1"/>
</dbReference>
<proteinExistence type="predicted"/>
<dbReference type="SFLD" id="SFLDG01129">
    <property type="entry name" value="C1.5:_HAD__Beta-PGM__Phosphata"/>
    <property type="match status" value="1"/>
</dbReference>
<dbReference type="PANTHER" id="PTHR12725">
    <property type="entry name" value="HALOACID DEHALOGENASE-LIKE HYDROLASE"/>
    <property type="match status" value="1"/>
</dbReference>
<dbReference type="InterPro" id="IPR036412">
    <property type="entry name" value="HAD-like_sf"/>
</dbReference>
<dbReference type="HOGENOM" id="CLU_059493_2_1_5"/>
<dbReference type="Proteomes" id="UP000006377">
    <property type="component" value="Chromosome"/>
</dbReference>
<dbReference type="NCBIfam" id="TIGR01993">
    <property type="entry name" value="Pyr-5-nucltdase"/>
    <property type="match status" value="1"/>
</dbReference>
<accession>A7HPT4</accession>
<sequence>MPTKTSFPAEPSAKPAAPRGFSHIDSWIFDLDNTLYPPACDLFAQVDERMTAFIARYLGVDPVEARRIQKDFYIEHGTTLSGLMAVHGMEPKEFLDFVHDIDVSAVMADAGLGEAIARLPGRKIVFTNGSVAHAENVVRQLGIGHVFDGIFDIVTAQYEPKPRLRAYECLIEATGIEPARAAMFEDIARNLEVPHALGMTTVWVRPGLPGPERHQQLSHEGADGPHVHHVTDNLADFLKGIAPSAPAE</sequence>
<protein>
    <submittedName>
        <fullName evidence="1">Pyrimidine 5'-nucleotidase</fullName>
    </submittedName>
</protein>
<dbReference type="Gene3D" id="1.10.150.450">
    <property type="match status" value="1"/>
</dbReference>
<dbReference type="STRING" id="402881.Plav_0294"/>
<organism evidence="1 2">
    <name type="scientific">Parvibaculum lavamentivorans (strain DS-1 / DSM 13023 / NCIMB 13966)</name>
    <dbReference type="NCBI Taxonomy" id="402881"/>
    <lineage>
        <taxon>Bacteria</taxon>
        <taxon>Pseudomonadati</taxon>
        <taxon>Pseudomonadota</taxon>
        <taxon>Alphaproteobacteria</taxon>
        <taxon>Hyphomicrobiales</taxon>
        <taxon>Parvibaculaceae</taxon>
        <taxon>Parvibaculum</taxon>
    </lineage>
</organism>
<dbReference type="AlphaFoldDB" id="A7HPT4"/>
<dbReference type="InterPro" id="IPR006439">
    <property type="entry name" value="HAD-SF_hydro_IA"/>
</dbReference>
<keyword evidence="2" id="KW-1185">Reference proteome</keyword>
<gene>
    <name evidence="1" type="ordered locus">Plav_0294</name>
</gene>
<dbReference type="Gene3D" id="3.40.50.1000">
    <property type="entry name" value="HAD superfamily/HAD-like"/>
    <property type="match status" value="1"/>
</dbReference>
<dbReference type="OrthoDB" id="9803141at2"/>
<evidence type="ECO:0000313" key="2">
    <source>
        <dbReference type="Proteomes" id="UP000006377"/>
    </source>
</evidence>
<reference evidence="1 2" key="1">
    <citation type="journal article" date="2011" name="Stand. Genomic Sci.">
        <title>Complete genome sequence of Parvibaculum lavamentivorans type strain (DS-1(T)).</title>
        <authorList>
            <person name="Schleheck D."/>
            <person name="Weiss M."/>
            <person name="Pitluck S."/>
            <person name="Bruce D."/>
            <person name="Land M.L."/>
            <person name="Han S."/>
            <person name="Saunders E."/>
            <person name="Tapia R."/>
            <person name="Detter C."/>
            <person name="Brettin T."/>
            <person name="Han J."/>
            <person name="Woyke T."/>
            <person name="Goodwin L."/>
            <person name="Pennacchio L."/>
            <person name="Nolan M."/>
            <person name="Cook A.M."/>
            <person name="Kjelleberg S."/>
            <person name="Thomas T."/>
        </authorList>
    </citation>
    <scope>NUCLEOTIDE SEQUENCE [LARGE SCALE GENOMIC DNA]</scope>
    <source>
        <strain evidence="2">DS-1 / DSM 13023 / NCIMB 13966</strain>
    </source>
</reference>
<dbReference type="eggNOG" id="COG1011">
    <property type="taxonomic scope" value="Bacteria"/>
</dbReference>
<evidence type="ECO:0000313" key="1">
    <source>
        <dbReference type="EMBL" id="ABS61917.1"/>
    </source>
</evidence>
<dbReference type="SUPFAM" id="SSF56784">
    <property type="entry name" value="HAD-like"/>
    <property type="match status" value="1"/>
</dbReference>
<dbReference type="CDD" id="cd02604">
    <property type="entry name" value="HAD_5NT"/>
    <property type="match status" value="1"/>
</dbReference>
<dbReference type="SFLD" id="SFLDG01132">
    <property type="entry name" value="C1.5.3:_5'-Nucleotidase_Like"/>
    <property type="match status" value="1"/>
</dbReference>
<dbReference type="Pfam" id="PF00702">
    <property type="entry name" value="Hydrolase"/>
    <property type="match status" value="1"/>
</dbReference>
<dbReference type="SFLD" id="SFLDS00003">
    <property type="entry name" value="Haloacid_Dehalogenase"/>
    <property type="match status" value="1"/>
</dbReference>
<dbReference type="InterPro" id="IPR023214">
    <property type="entry name" value="HAD_sf"/>
</dbReference>